<evidence type="ECO:0000313" key="1">
    <source>
        <dbReference type="EMBL" id="KAG6924294.1"/>
    </source>
</evidence>
<dbReference type="OrthoDB" id="6617140at2759"/>
<evidence type="ECO:0000313" key="2">
    <source>
        <dbReference type="Proteomes" id="UP000765507"/>
    </source>
</evidence>
<gene>
    <name evidence="1" type="ORF">G0U57_017847</name>
</gene>
<name>A0A8T1S6W6_CHESE</name>
<dbReference type="PANTHER" id="PTHR45749">
    <property type="match status" value="1"/>
</dbReference>
<reference evidence="1 2" key="1">
    <citation type="journal article" date="2020" name="G3 (Bethesda)">
        <title>Draft Genome of the Common Snapping Turtle, Chelydra serpentina, a Model for Phenotypic Plasticity in Reptiles.</title>
        <authorList>
            <person name="Das D."/>
            <person name="Singh S.K."/>
            <person name="Bierstedt J."/>
            <person name="Erickson A."/>
            <person name="Galli G.L.J."/>
            <person name="Crossley D.A. 2nd"/>
            <person name="Rhen T."/>
        </authorList>
    </citation>
    <scope>NUCLEOTIDE SEQUENCE [LARGE SCALE GENOMIC DNA]</scope>
    <source>
        <strain evidence="1">KW</strain>
    </source>
</reference>
<dbReference type="AlphaFoldDB" id="A0A8T1S6W6"/>
<organism evidence="1 2">
    <name type="scientific">Chelydra serpentina</name>
    <name type="common">Snapping turtle</name>
    <name type="synonym">Testudo serpentina</name>
    <dbReference type="NCBI Taxonomy" id="8475"/>
    <lineage>
        <taxon>Eukaryota</taxon>
        <taxon>Metazoa</taxon>
        <taxon>Chordata</taxon>
        <taxon>Craniata</taxon>
        <taxon>Vertebrata</taxon>
        <taxon>Euteleostomi</taxon>
        <taxon>Archelosauria</taxon>
        <taxon>Testudinata</taxon>
        <taxon>Testudines</taxon>
        <taxon>Cryptodira</taxon>
        <taxon>Durocryptodira</taxon>
        <taxon>Americhelydia</taxon>
        <taxon>Chelydroidea</taxon>
        <taxon>Chelydridae</taxon>
        <taxon>Chelydra</taxon>
    </lineage>
</organism>
<dbReference type="EMBL" id="JAHGAV010000629">
    <property type="protein sequence ID" value="KAG6924294.1"/>
    <property type="molecule type" value="Genomic_DNA"/>
</dbReference>
<comment type="caution">
    <text evidence="1">The sequence shown here is derived from an EMBL/GenBank/DDBJ whole genome shotgun (WGS) entry which is preliminary data.</text>
</comment>
<evidence type="ECO:0008006" key="3">
    <source>
        <dbReference type="Google" id="ProtNLM"/>
    </source>
</evidence>
<accession>A0A8T1S6W6</accession>
<sequence length="139" mass="16219">MCKFVQRCKLSGRIDSVLSAQFEKECSYWRKVLRCVVATVKLLSSLGLPLRGHDESLSNQKGIFLTCLEYLSEFDNFLEHLKNYQYCGSGKTNFLTYQIYDEFITIMAEWLRNQFTDELKDAKYYSIILDSTPDVSHVE</sequence>
<protein>
    <recommendedName>
        <fullName evidence="3">DUF4371 domain-containing protein</fullName>
    </recommendedName>
</protein>
<dbReference type="Proteomes" id="UP000765507">
    <property type="component" value="Unassembled WGS sequence"/>
</dbReference>
<proteinExistence type="predicted"/>
<keyword evidence="2" id="KW-1185">Reference proteome</keyword>
<dbReference type="PANTHER" id="PTHR45749:SF23">
    <property type="entry name" value="ZINC FINGER MYM-TYPE PROTEIN 1-LIKE"/>
    <property type="match status" value="1"/>
</dbReference>